<dbReference type="InterPro" id="IPR050545">
    <property type="entry name" value="Mycobact_MmpL"/>
</dbReference>
<dbReference type="PANTHER" id="PTHR33406">
    <property type="entry name" value="MEMBRANE PROTEIN MJ1562-RELATED"/>
    <property type="match status" value="1"/>
</dbReference>
<evidence type="ECO:0000256" key="4">
    <source>
        <dbReference type="ARBA" id="ARBA00022692"/>
    </source>
</evidence>
<dbReference type="Pfam" id="PF03176">
    <property type="entry name" value="MMPL"/>
    <property type="match status" value="1"/>
</dbReference>
<dbReference type="PANTHER" id="PTHR33406:SF11">
    <property type="entry name" value="MEMBRANE PROTEIN SCO6666-RELATED"/>
    <property type="match status" value="1"/>
</dbReference>
<dbReference type="EMBL" id="MVIL01000953">
    <property type="protein sequence ID" value="ORB75971.1"/>
    <property type="molecule type" value="Genomic_DNA"/>
</dbReference>
<feature type="non-terminal residue" evidence="10">
    <location>
        <position position="1"/>
    </location>
</feature>
<keyword evidence="6 8" id="KW-0472">Membrane</keyword>
<name>A0ABX3TC31_9MYCO</name>
<evidence type="ECO:0000256" key="7">
    <source>
        <dbReference type="SAM" id="MobiDB-lite"/>
    </source>
</evidence>
<evidence type="ECO:0000256" key="5">
    <source>
        <dbReference type="ARBA" id="ARBA00022989"/>
    </source>
</evidence>
<reference evidence="10 11" key="1">
    <citation type="submission" date="2017-02" db="EMBL/GenBank/DDBJ databases">
        <title>The new phylogeny of genus Mycobacterium.</title>
        <authorList>
            <person name="Tortoli E."/>
            <person name="Trovato A."/>
            <person name="Cirillo D.M."/>
        </authorList>
    </citation>
    <scope>NUCLEOTIDE SEQUENCE [LARGE SCALE GENOMIC DNA]</scope>
    <source>
        <strain evidence="10 11">CCUG 56329</strain>
    </source>
</reference>
<dbReference type="InterPro" id="IPR004869">
    <property type="entry name" value="MMPL_dom"/>
</dbReference>
<keyword evidence="4 8" id="KW-0812">Transmembrane</keyword>
<proteinExistence type="inferred from homology"/>
<dbReference type="SUPFAM" id="SSF82866">
    <property type="entry name" value="Multidrug efflux transporter AcrB transmembrane domain"/>
    <property type="match status" value="1"/>
</dbReference>
<evidence type="ECO:0000256" key="1">
    <source>
        <dbReference type="ARBA" id="ARBA00004651"/>
    </source>
</evidence>
<feature type="transmembrane region" description="Helical" evidence="8">
    <location>
        <begin position="23"/>
        <end position="43"/>
    </location>
</feature>
<dbReference type="RefSeq" id="WP_158085083.1">
    <property type="nucleotide sequence ID" value="NZ_MVIL01000953.1"/>
</dbReference>
<comment type="similarity">
    <text evidence="2">Belongs to the resistance-nodulation-cell division (RND) (TC 2.A.6) family. MmpL subfamily.</text>
</comment>
<organism evidence="10 11">
    <name type="scientific">Mycobacterium timonense</name>
    <dbReference type="NCBI Taxonomy" id="701043"/>
    <lineage>
        <taxon>Bacteria</taxon>
        <taxon>Bacillati</taxon>
        <taxon>Actinomycetota</taxon>
        <taxon>Actinomycetes</taxon>
        <taxon>Mycobacteriales</taxon>
        <taxon>Mycobacteriaceae</taxon>
        <taxon>Mycobacterium</taxon>
        <taxon>Mycobacterium avium complex (MAC)</taxon>
    </lineage>
</organism>
<evidence type="ECO:0000256" key="3">
    <source>
        <dbReference type="ARBA" id="ARBA00022475"/>
    </source>
</evidence>
<sequence length="99" mass="10880">AAAMVLAVVASSFVFSDLVLMKYLAFGLMAALLLDATVVRMFLVPSVMKLLGDDCWWAPRWARRLQNKIGLGEIDLPDERKRPTLNGRPARPPVAASLV</sequence>
<feature type="domain" description="Membrane transport protein MMPL" evidence="9">
    <location>
        <begin position="1"/>
        <end position="60"/>
    </location>
</feature>
<comment type="subcellular location">
    <subcellularLocation>
        <location evidence="1">Cell membrane</location>
        <topology evidence="1">Multi-pass membrane protein</topology>
    </subcellularLocation>
</comment>
<keyword evidence="11" id="KW-1185">Reference proteome</keyword>
<accession>A0ABX3TC31</accession>
<evidence type="ECO:0000256" key="8">
    <source>
        <dbReference type="SAM" id="Phobius"/>
    </source>
</evidence>
<keyword evidence="3" id="KW-1003">Cell membrane</keyword>
<protein>
    <recommendedName>
        <fullName evidence="9">Membrane transport protein MMPL domain-containing protein</fullName>
    </recommendedName>
</protein>
<evidence type="ECO:0000313" key="10">
    <source>
        <dbReference type="EMBL" id="ORB75971.1"/>
    </source>
</evidence>
<evidence type="ECO:0000259" key="9">
    <source>
        <dbReference type="Pfam" id="PF03176"/>
    </source>
</evidence>
<gene>
    <name evidence="10" type="ORF">BST46_30610</name>
</gene>
<evidence type="ECO:0000256" key="2">
    <source>
        <dbReference type="ARBA" id="ARBA00010157"/>
    </source>
</evidence>
<evidence type="ECO:0000313" key="11">
    <source>
        <dbReference type="Proteomes" id="UP000192847"/>
    </source>
</evidence>
<keyword evidence="5 8" id="KW-1133">Transmembrane helix</keyword>
<comment type="caution">
    <text evidence="10">The sequence shown here is derived from an EMBL/GenBank/DDBJ whole genome shotgun (WGS) entry which is preliminary data.</text>
</comment>
<feature type="region of interest" description="Disordered" evidence="7">
    <location>
        <begin position="77"/>
        <end position="99"/>
    </location>
</feature>
<evidence type="ECO:0000256" key="6">
    <source>
        <dbReference type="ARBA" id="ARBA00023136"/>
    </source>
</evidence>
<feature type="non-terminal residue" evidence="10">
    <location>
        <position position="99"/>
    </location>
</feature>
<dbReference type="Proteomes" id="UP000192847">
    <property type="component" value="Unassembled WGS sequence"/>
</dbReference>